<feature type="region of interest" description="Disordered" evidence="1">
    <location>
        <begin position="245"/>
        <end position="269"/>
    </location>
</feature>
<proteinExistence type="predicted"/>
<dbReference type="OrthoDB" id="4456207at2"/>
<dbReference type="PATRIC" id="fig|1653479.3.peg.2337"/>
<gene>
    <name evidence="2" type="ORF">A3Q41_02307</name>
</gene>
<feature type="compositionally biased region" description="Basic and acidic residues" evidence="1">
    <location>
        <begin position="300"/>
        <end position="317"/>
    </location>
</feature>
<dbReference type="Gene3D" id="3.30.420.40">
    <property type="match status" value="1"/>
</dbReference>
<accession>A0A143QL18</accession>
<dbReference type="Proteomes" id="UP000076038">
    <property type="component" value="Chromosome"/>
</dbReference>
<sequence length="389" mass="39852">MTEQPGGASIGAPDVGLYLDDDQAVAAVSHPIAPGPSLHLASLHSTVLNTHPDGTVSLGDATDNDSEAYTHFLDALGDCVTGSRGTVFPAEQLTSMALLCLLTEVASSIDLRPGDLAAAATYPARWTAEQVFALRAAMNGHGLAHVALVSEEEALAAWNSSMRATMEKKDTAVAAARGAALLAARYPVDAVTERLAVVGAPTRADRRPLFTAPLFAAAAFAAALTVGAGVIALQLGTSADTPVPTIENAQVAPPTTTSGIRPGGPIDFPTAVVEPAAELVPAVSPAPIITPETTTTATDPTRERRSERDAAEVDTRPAVDLPEATETEDPTTTPPTDDDEPVGPELPDDEPAEDPPKPTPDENADDNTQAGRLAPQDRAPAGATTGGTP</sequence>
<protein>
    <submittedName>
        <fullName evidence="2">Uncharacterized protein</fullName>
    </submittedName>
</protein>
<dbReference type="InterPro" id="IPR043129">
    <property type="entry name" value="ATPase_NBD"/>
</dbReference>
<dbReference type="RefSeq" id="WP_048317492.1">
    <property type="nucleotide sequence ID" value="NZ_CP015220.1"/>
</dbReference>
<evidence type="ECO:0000313" key="3">
    <source>
        <dbReference type="Proteomes" id="UP000076038"/>
    </source>
</evidence>
<evidence type="ECO:0000313" key="2">
    <source>
        <dbReference type="EMBL" id="AMY23609.1"/>
    </source>
</evidence>
<evidence type="ECO:0000256" key="1">
    <source>
        <dbReference type="SAM" id="MobiDB-lite"/>
    </source>
</evidence>
<dbReference type="EMBL" id="CP015220">
    <property type="protein sequence ID" value="AMY23609.1"/>
    <property type="molecule type" value="Genomic_DNA"/>
</dbReference>
<feature type="region of interest" description="Disordered" evidence="1">
    <location>
        <begin position="283"/>
        <end position="389"/>
    </location>
</feature>
<reference evidence="2 3" key="1">
    <citation type="journal article" date="2016" name="Genome Announc.">
        <title>Complete Genome and Plasmid Sequences for Rhodococcus fascians D188 and Draft Sequences for Rhodococcus Isolates PBTS 1 and PBTS 2.</title>
        <authorList>
            <person name="Stamler R.A."/>
            <person name="Vereecke D."/>
            <person name="Zhang Y."/>
            <person name="Schilkey F."/>
            <person name="Devitt N."/>
            <person name="Randall J.J."/>
        </authorList>
    </citation>
    <scope>NUCLEOTIDE SEQUENCE [LARGE SCALE GENOMIC DNA]</scope>
    <source>
        <strain evidence="2 3">PBTS2</strain>
    </source>
</reference>
<organism evidence="2 3">
    <name type="scientific">Rhodococcoides fascians</name>
    <name type="common">Rhodococcus fascians</name>
    <dbReference type="NCBI Taxonomy" id="1828"/>
    <lineage>
        <taxon>Bacteria</taxon>
        <taxon>Bacillati</taxon>
        <taxon>Actinomycetota</taxon>
        <taxon>Actinomycetes</taxon>
        <taxon>Mycobacteriales</taxon>
        <taxon>Nocardiaceae</taxon>
        <taxon>Rhodococcoides</taxon>
    </lineage>
</organism>
<name>A0A143QL18_RHOFA</name>
<dbReference type="KEGG" id="rhs:A3Q41_02307"/>
<dbReference type="SUPFAM" id="SSF53067">
    <property type="entry name" value="Actin-like ATPase domain"/>
    <property type="match status" value="1"/>
</dbReference>
<feature type="compositionally biased region" description="Low complexity" evidence="1">
    <location>
        <begin position="283"/>
        <end position="299"/>
    </location>
</feature>
<feature type="compositionally biased region" description="Acidic residues" evidence="1">
    <location>
        <begin position="336"/>
        <end position="353"/>
    </location>
</feature>
<dbReference type="AlphaFoldDB" id="A0A143QL18"/>
<keyword evidence="3" id="KW-1185">Reference proteome</keyword>
<reference evidence="3" key="2">
    <citation type="submission" date="2016-04" db="EMBL/GenBank/DDBJ databases">
        <title>Complete Genome and Plasmid Sequences for Rhodococcus fascians D188 and Draft Sequences for Rhodococcus spp. Isolates PBTS 1 and PBTS 2.</title>
        <authorList>
            <person name="Stamer R."/>
            <person name="Vereecke D."/>
            <person name="Zhang Y."/>
            <person name="Schilkey F."/>
            <person name="Devitt N."/>
            <person name="Randall J."/>
        </authorList>
    </citation>
    <scope>NUCLEOTIDE SEQUENCE [LARGE SCALE GENOMIC DNA]</scope>
    <source>
        <strain evidence="3">PBTS2</strain>
    </source>
</reference>